<dbReference type="EnsemblPlants" id="OMERI05G07320.1">
    <property type="protein sequence ID" value="OMERI05G07320.1"/>
    <property type="gene ID" value="OMERI05G07320"/>
</dbReference>
<evidence type="ECO:0000313" key="2">
    <source>
        <dbReference type="Proteomes" id="UP000008021"/>
    </source>
</evidence>
<keyword evidence="2" id="KW-1185">Reference proteome</keyword>
<proteinExistence type="predicted"/>
<name>A0A0E0DNN6_9ORYZ</name>
<dbReference type="AlphaFoldDB" id="A0A0E0DNN6"/>
<dbReference type="Proteomes" id="UP000008021">
    <property type="component" value="Chromosome 5"/>
</dbReference>
<reference evidence="1" key="2">
    <citation type="submission" date="2018-05" db="EMBL/GenBank/DDBJ databases">
        <title>OmerRS3 (Oryza meridionalis Reference Sequence Version 3).</title>
        <authorList>
            <person name="Zhang J."/>
            <person name="Kudrna D."/>
            <person name="Lee S."/>
            <person name="Talag J."/>
            <person name="Welchert J."/>
            <person name="Wing R.A."/>
        </authorList>
    </citation>
    <scope>NUCLEOTIDE SEQUENCE [LARGE SCALE GENOMIC DNA]</scope>
    <source>
        <strain evidence="1">cv. OR44</strain>
    </source>
</reference>
<protein>
    <submittedName>
        <fullName evidence="1">Uncharacterized protein</fullName>
    </submittedName>
</protein>
<reference evidence="1" key="1">
    <citation type="submission" date="2015-04" db="UniProtKB">
        <authorList>
            <consortium name="EnsemblPlants"/>
        </authorList>
    </citation>
    <scope>IDENTIFICATION</scope>
</reference>
<sequence length="74" mass="7638">MTPQAPLATLPHRHQRRQLLASQFVMESSNASSNSASVCNAGIVALPASQPTLADVGDLTTNVGAVARVEVAVL</sequence>
<dbReference type="HOGENOM" id="CLU_2691940_0_0_1"/>
<accession>A0A0E0DNN6</accession>
<dbReference type="Gramene" id="OMERI05G07320.1">
    <property type="protein sequence ID" value="OMERI05G07320.1"/>
    <property type="gene ID" value="OMERI05G07320"/>
</dbReference>
<evidence type="ECO:0000313" key="1">
    <source>
        <dbReference type="EnsemblPlants" id="OMERI05G07320.1"/>
    </source>
</evidence>
<dbReference type="STRING" id="40149.A0A0E0DNN6"/>
<organism evidence="1">
    <name type="scientific">Oryza meridionalis</name>
    <dbReference type="NCBI Taxonomy" id="40149"/>
    <lineage>
        <taxon>Eukaryota</taxon>
        <taxon>Viridiplantae</taxon>
        <taxon>Streptophyta</taxon>
        <taxon>Embryophyta</taxon>
        <taxon>Tracheophyta</taxon>
        <taxon>Spermatophyta</taxon>
        <taxon>Magnoliopsida</taxon>
        <taxon>Liliopsida</taxon>
        <taxon>Poales</taxon>
        <taxon>Poaceae</taxon>
        <taxon>BOP clade</taxon>
        <taxon>Oryzoideae</taxon>
        <taxon>Oryzeae</taxon>
        <taxon>Oryzinae</taxon>
        <taxon>Oryza</taxon>
    </lineage>
</organism>